<dbReference type="AlphaFoldDB" id="A0A833Z4N2"/>
<comment type="caution">
    <text evidence="2">The sequence shown here is derived from an EMBL/GenBank/DDBJ whole genome shotgun (WGS) entry which is preliminary data.</text>
</comment>
<reference evidence="2 3" key="1">
    <citation type="journal article" date="2020" name="Nature">
        <title>Six reference-quality genomes reveal evolution of bat adaptations.</title>
        <authorList>
            <person name="Jebb D."/>
            <person name="Huang Z."/>
            <person name="Pippel M."/>
            <person name="Hughes G.M."/>
            <person name="Lavrichenko K."/>
            <person name="Devanna P."/>
            <person name="Winkler S."/>
            <person name="Jermiin L.S."/>
            <person name="Skirmuntt E.C."/>
            <person name="Katzourakis A."/>
            <person name="Burkitt-Gray L."/>
            <person name="Ray D.A."/>
            <person name="Sullivan K.A.M."/>
            <person name="Roscito J.G."/>
            <person name="Kirilenko B.M."/>
            <person name="Davalos L.M."/>
            <person name="Corthals A.P."/>
            <person name="Power M.L."/>
            <person name="Jones G."/>
            <person name="Ransome R.D."/>
            <person name="Dechmann D.K.N."/>
            <person name="Locatelli A.G."/>
            <person name="Puechmaille S.J."/>
            <person name="Fedrigo O."/>
            <person name="Jarvis E.D."/>
            <person name="Hiller M."/>
            <person name="Vernes S.C."/>
            <person name="Myers E.W."/>
            <person name="Teeling E.C."/>
        </authorList>
    </citation>
    <scope>NUCLEOTIDE SEQUENCE [LARGE SCALE GENOMIC DNA]</scope>
    <source>
        <strain evidence="2">Bat1K_MPI-CBG_1</strain>
    </source>
</reference>
<feature type="region of interest" description="Disordered" evidence="1">
    <location>
        <begin position="128"/>
        <end position="159"/>
    </location>
</feature>
<gene>
    <name evidence="2" type="ORF">HJG60_008438</name>
</gene>
<name>A0A833Z4N2_9CHIR</name>
<dbReference type="Proteomes" id="UP000664940">
    <property type="component" value="Unassembled WGS sequence"/>
</dbReference>
<sequence>MSALGGGGCGGEHCKSQADLPRATSLCPSAFSSRCPRCRLCSPLSAPVSCLVLITLRPWQVPPLTETEARRSGRMRTPVLPTAPWVRATRTRRLPPTPVSLSSTSVCVCVFVVFCVLLLKEQKPALAGASAGSISPETERSQVPSLVGERTGGPRSWVCPRPRPHPHPLPCVSPWPGSNTRVYSPCAPPVRARCARARPGGPSPPGPASCTRPQACELERRPLGWWCLRLAANQTGTRRNAASLRTPADTLLLRPQKAHTQSVPPPCGGGERGPRGTGMHPSLLVRPCPATPTLPHARVAGARAPRLCKSPRDSLQKRQARPFGPPGSERAADPRPRSQDGTEPGGPAGRRAPRHHLPYRNGLCSSARGELFTPPHLCVLFPPPDRKVHHGETWRWALRQESPTSGKPAP</sequence>
<proteinExistence type="predicted"/>
<feature type="compositionally biased region" description="Polar residues" evidence="1">
    <location>
        <begin position="132"/>
        <end position="144"/>
    </location>
</feature>
<feature type="compositionally biased region" description="Basic and acidic residues" evidence="1">
    <location>
        <begin position="330"/>
        <end position="340"/>
    </location>
</feature>
<evidence type="ECO:0000313" key="2">
    <source>
        <dbReference type="EMBL" id="KAF6086243.1"/>
    </source>
</evidence>
<accession>A0A833Z4N2</accession>
<dbReference type="EMBL" id="JABVXQ010000011">
    <property type="protein sequence ID" value="KAF6086243.1"/>
    <property type="molecule type" value="Genomic_DNA"/>
</dbReference>
<protein>
    <submittedName>
        <fullName evidence="2">Uncharacterized protein</fullName>
    </submittedName>
</protein>
<evidence type="ECO:0000313" key="3">
    <source>
        <dbReference type="Proteomes" id="UP000664940"/>
    </source>
</evidence>
<evidence type="ECO:0000256" key="1">
    <source>
        <dbReference type="SAM" id="MobiDB-lite"/>
    </source>
</evidence>
<organism evidence="2 3">
    <name type="scientific">Phyllostomus discolor</name>
    <name type="common">pale spear-nosed bat</name>
    <dbReference type="NCBI Taxonomy" id="89673"/>
    <lineage>
        <taxon>Eukaryota</taxon>
        <taxon>Metazoa</taxon>
        <taxon>Chordata</taxon>
        <taxon>Craniata</taxon>
        <taxon>Vertebrata</taxon>
        <taxon>Euteleostomi</taxon>
        <taxon>Mammalia</taxon>
        <taxon>Eutheria</taxon>
        <taxon>Laurasiatheria</taxon>
        <taxon>Chiroptera</taxon>
        <taxon>Yangochiroptera</taxon>
        <taxon>Phyllostomidae</taxon>
        <taxon>Phyllostominae</taxon>
        <taxon>Phyllostomus</taxon>
    </lineage>
</organism>
<feature type="region of interest" description="Disordered" evidence="1">
    <location>
        <begin position="253"/>
        <end position="361"/>
    </location>
</feature>